<dbReference type="InterPro" id="IPR019251">
    <property type="entry name" value="DUF2231_TM"/>
</dbReference>
<feature type="transmembrane region" description="Helical" evidence="1">
    <location>
        <begin position="114"/>
        <end position="136"/>
    </location>
</feature>
<gene>
    <name evidence="4" type="ORF">BJR09_10405</name>
    <name evidence="3" type="ORF">NCTC13830_00102</name>
</gene>
<keyword evidence="1" id="KW-1133">Transmembrane helix</keyword>
<sequence length="138" mass="15460">MPLHPLFVHFPIALLSLATIIAIVNLFFKKFQLARTLTVLLITGMIFGVVSYMLGDSGEFYAMQHYGVDHVRKLVHLHEKFALFALMSYGLATITQLIETWFTKYRKASSIATVILTIIGFILLIIAGHLGASITYTQ</sequence>
<feature type="transmembrane region" description="Helical" evidence="1">
    <location>
        <begin position="37"/>
        <end position="55"/>
    </location>
</feature>
<evidence type="ECO:0000313" key="6">
    <source>
        <dbReference type="Proteomes" id="UP000297598"/>
    </source>
</evidence>
<dbReference type="EMBL" id="SRLS01000018">
    <property type="protein sequence ID" value="TGE15862.1"/>
    <property type="molecule type" value="Genomic_DNA"/>
</dbReference>
<proteinExistence type="predicted"/>
<evidence type="ECO:0000313" key="5">
    <source>
        <dbReference type="Proteomes" id="UP000254047"/>
    </source>
</evidence>
<organism evidence="3 5">
    <name type="scientific">Staphylococcus petrasii</name>
    <dbReference type="NCBI Taxonomy" id="1276936"/>
    <lineage>
        <taxon>Bacteria</taxon>
        <taxon>Bacillati</taxon>
        <taxon>Bacillota</taxon>
        <taxon>Bacilli</taxon>
        <taxon>Bacillales</taxon>
        <taxon>Staphylococcaceae</taxon>
        <taxon>Staphylococcus</taxon>
    </lineage>
</organism>
<reference evidence="3 5" key="1">
    <citation type="submission" date="2018-06" db="EMBL/GenBank/DDBJ databases">
        <authorList>
            <consortium name="Pathogen Informatics"/>
            <person name="Doyle S."/>
        </authorList>
    </citation>
    <scope>NUCLEOTIDE SEQUENCE [LARGE SCALE GENOMIC DNA]</scope>
    <source>
        <strain evidence="3 5">NCTC13830</strain>
    </source>
</reference>
<evidence type="ECO:0000256" key="1">
    <source>
        <dbReference type="SAM" id="Phobius"/>
    </source>
</evidence>
<dbReference type="AlphaFoldDB" id="A0A380FX97"/>
<keyword evidence="6" id="KW-1185">Reference proteome</keyword>
<name>A0A380FX97_9STAP</name>
<dbReference type="Pfam" id="PF09990">
    <property type="entry name" value="DUF2231"/>
    <property type="match status" value="1"/>
</dbReference>
<evidence type="ECO:0000259" key="2">
    <source>
        <dbReference type="Pfam" id="PF09990"/>
    </source>
</evidence>
<protein>
    <submittedName>
        <fullName evidence="3">Predicted membrane protein</fullName>
    </submittedName>
</protein>
<dbReference type="RefSeq" id="WP_103299061.1">
    <property type="nucleotide sequence ID" value="NZ_PPQT01000159.1"/>
</dbReference>
<dbReference type="OrthoDB" id="2873672at2"/>
<evidence type="ECO:0000313" key="3">
    <source>
        <dbReference type="EMBL" id="SUM42583.1"/>
    </source>
</evidence>
<evidence type="ECO:0000313" key="4">
    <source>
        <dbReference type="EMBL" id="TGE15862.1"/>
    </source>
</evidence>
<dbReference type="Proteomes" id="UP000254047">
    <property type="component" value="Unassembled WGS sequence"/>
</dbReference>
<feature type="transmembrane region" description="Helical" evidence="1">
    <location>
        <begin position="81"/>
        <end position="102"/>
    </location>
</feature>
<dbReference type="EMBL" id="UHDO01000001">
    <property type="protein sequence ID" value="SUM42583.1"/>
    <property type="molecule type" value="Genomic_DNA"/>
</dbReference>
<keyword evidence="1" id="KW-0812">Transmembrane</keyword>
<reference evidence="4 6" key="2">
    <citation type="submission" date="2019-04" db="EMBL/GenBank/DDBJ databases">
        <title>Genomic characterization of Staphylococcus petrasii strains.</title>
        <authorList>
            <person name="Vrbovska V."/>
            <person name="Kovarovic V."/>
            <person name="Maslanova I."/>
            <person name="Indrakova A."/>
            <person name="Petras P."/>
            <person name="Sedo O."/>
            <person name="Svec P."/>
            <person name="Fisarova L."/>
            <person name="Sedlacek I."/>
            <person name="Doskar J."/>
            <person name="Pantucek R."/>
        </authorList>
    </citation>
    <scope>NUCLEOTIDE SEQUENCE [LARGE SCALE GENOMIC DNA]</scope>
    <source>
        <strain evidence="4 6">P5404</strain>
    </source>
</reference>
<feature type="domain" description="DUF2231" evidence="2">
    <location>
        <begin position="2"/>
        <end position="137"/>
    </location>
</feature>
<keyword evidence="1" id="KW-0472">Membrane</keyword>
<feature type="transmembrane region" description="Helical" evidence="1">
    <location>
        <begin position="6"/>
        <end position="28"/>
    </location>
</feature>
<accession>A0A380FX97</accession>
<dbReference type="Proteomes" id="UP000297598">
    <property type="component" value="Unassembled WGS sequence"/>
</dbReference>